<comment type="subcellular location">
    <subcellularLocation>
        <location evidence="1">Membrane</location>
    </subcellularLocation>
</comment>
<protein>
    <recommendedName>
        <fullName evidence="5">Receptor ligand binding region domain-containing protein</fullName>
    </recommendedName>
</protein>
<dbReference type="InterPro" id="IPR001828">
    <property type="entry name" value="ANF_lig-bd_rcpt"/>
</dbReference>
<dbReference type="OMA" id="IFITACK"/>
<keyword evidence="3" id="KW-1133">Transmembrane helix</keyword>
<dbReference type="GO" id="GO:0016020">
    <property type="term" value="C:membrane"/>
    <property type="evidence" value="ECO:0007669"/>
    <property type="project" value="UniProtKB-SubCell"/>
</dbReference>
<reference evidence="6 7" key="1">
    <citation type="journal article" date="2019" name="J. Hered.">
        <title>An Improved Genome Assembly for Drosophila navojoa, the Basal Species in the mojavensis Cluster.</title>
        <authorList>
            <person name="Vanderlinde T."/>
            <person name="Dupim E.G."/>
            <person name="Nazario-Yepiz N.O."/>
            <person name="Carvalho A.B."/>
        </authorList>
    </citation>
    <scope>NUCLEOTIDE SEQUENCE [LARGE SCALE GENOMIC DNA]</scope>
    <source>
        <strain evidence="6">Navoj_Jal97</strain>
        <tissue evidence="6">Whole organism</tissue>
    </source>
</reference>
<organism evidence="6 7">
    <name type="scientific">Drosophila navojoa</name>
    <name type="common">Fruit fly</name>
    <dbReference type="NCBI Taxonomy" id="7232"/>
    <lineage>
        <taxon>Eukaryota</taxon>
        <taxon>Metazoa</taxon>
        <taxon>Ecdysozoa</taxon>
        <taxon>Arthropoda</taxon>
        <taxon>Hexapoda</taxon>
        <taxon>Insecta</taxon>
        <taxon>Pterygota</taxon>
        <taxon>Neoptera</taxon>
        <taxon>Endopterygota</taxon>
        <taxon>Diptera</taxon>
        <taxon>Brachycera</taxon>
        <taxon>Muscomorpha</taxon>
        <taxon>Ephydroidea</taxon>
        <taxon>Drosophilidae</taxon>
        <taxon>Drosophila</taxon>
    </lineage>
</organism>
<keyword evidence="7" id="KW-1185">Reference proteome</keyword>
<evidence type="ECO:0000313" key="6">
    <source>
        <dbReference type="EMBL" id="TDG40067.1"/>
    </source>
</evidence>
<keyword evidence="2" id="KW-0812">Transmembrane</keyword>
<evidence type="ECO:0000256" key="2">
    <source>
        <dbReference type="ARBA" id="ARBA00022692"/>
    </source>
</evidence>
<dbReference type="EMBL" id="LSRL02000688">
    <property type="protein sequence ID" value="TDG40067.1"/>
    <property type="molecule type" value="Genomic_DNA"/>
</dbReference>
<dbReference type="AlphaFoldDB" id="A0A484ATP8"/>
<name>A0A484ATP8_DRONA</name>
<comment type="caution">
    <text evidence="6">The sequence shown here is derived from an EMBL/GenBank/DDBJ whole genome shotgun (WGS) entry which is preliminary data.</text>
</comment>
<dbReference type="SUPFAM" id="SSF53822">
    <property type="entry name" value="Periplasmic binding protein-like I"/>
    <property type="match status" value="1"/>
</dbReference>
<keyword evidence="4" id="KW-0472">Membrane</keyword>
<evidence type="ECO:0000256" key="4">
    <source>
        <dbReference type="ARBA" id="ARBA00023136"/>
    </source>
</evidence>
<feature type="domain" description="Receptor ligand binding region" evidence="5">
    <location>
        <begin position="27"/>
        <end position="153"/>
    </location>
</feature>
<proteinExistence type="predicted"/>
<evidence type="ECO:0000313" key="7">
    <source>
        <dbReference type="Proteomes" id="UP000295192"/>
    </source>
</evidence>
<dbReference type="Proteomes" id="UP000295192">
    <property type="component" value="Unassembled WGS sequence"/>
</dbReference>
<evidence type="ECO:0000256" key="1">
    <source>
        <dbReference type="ARBA" id="ARBA00004370"/>
    </source>
</evidence>
<dbReference type="Gene3D" id="3.40.50.2300">
    <property type="match status" value="1"/>
</dbReference>
<accession>A0A484ATP8</accession>
<evidence type="ECO:0000256" key="3">
    <source>
        <dbReference type="ARBA" id="ARBA00022989"/>
    </source>
</evidence>
<gene>
    <name evidence="6" type="ORF">AWZ03_013514</name>
</gene>
<dbReference type="InterPro" id="IPR028082">
    <property type="entry name" value="Peripla_BP_I"/>
</dbReference>
<sequence>MVLVANALPPVIRVGAIFTEEEREGSVESAFKYAIYRINKEKILLPNTQLVYDIEYVPRDDSFRTTKKVCRQLEAGVQAIFGPSDPLLASHVQSICEAFDIPHIEARIDLEVSAKEFSINLYPSQNIMNLAYRDLMMYLNWTKVAIIYEEDYGK</sequence>
<dbReference type="STRING" id="7232.A0A484ATP8"/>
<dbReference type="Pfam" id="PF01094">
    <property type="entry name" value="ANF_receptor"/>
    <property type="match status" value="1"/>
</dbReference>
<dbReference type="OrthoDB" id="5984008at2759"/>
<evidence type="ECO:0000259" key="5">
    <source>
        <dbReference type="Pfam" id="PF01094"/>
    </source>
</evidence>